<organism evidence="2 3">
    <name type="scientific">Solea senegalensis</name>
    <name type="common">Senegalese sole</name>
    <dbReference type="NCBI Taxonomy" id="28829"/>
    <lineage>
        <taxon>Eukaryota</taxon>
        <taxon>Metazoa</taxon>
        <taxon>Chordata</taxon>
        <taxon>Craniata</taxon>
        <taxon>Vertebrata</taxon>
        <taxon>Euteleostomi</taxon>
        <taxon>Actinopterygii</taxon>
        <taxon>Neopterygii</taxon>
        <taxon>Teleostei</taxon>
        <taxon>Neoteleostei</taxon>
        <taxon>Acanthomorphata</taxon>
        <taxon>Carangaria</taxon>
        <taxon>Pleuronectiformes</taxon>
        <taxon>Pleuronectoidei</taxon>
        <taxon>Soleidae</taxon>
        <taxon>Solea</taxon>
    </lineage>
</organism>
<evidence type="ECO:0000313" key="3">
    <source>
        <dbReference type="Proteomes" id="UP000693946"/>
    </source>
</evidence>
<name>A0AAV6T5V7_SOLSE</name>
<dbReference type="EMBL" id="JAGKHQ010000001">
    <property type="protein sequence ID" value="KAG7524834.1"/>
    <property type="molecule type" value="Genomic_DNA"/>
</dbReference>
<sequence length="474" mass="54664">MYLLRRNDLNSIAEGERTLENIQSLERLRSEELKNLRAQIDAFQYDKVNWARQTKTMDAEIKRLKQKLNSGKRYTSQLEDYCGEAGFPVAAIKEAAISFKSLDNHNQEDSEDENITLITRCPVTQDDTNNEIRPTTSTLMEAEYSPQCVSQLKHQSQNRMDTRLKTGTIPRKSVKISVVKTVRDANNDVTTITRALSCDETSKHREVIGIMPRRGPFQTYWDKLMLQASVYNLEPRDVWQIVLLTIPEELHSKIPQELRSGTILERQLGESNDDIYSRIKEVLIQMRGPPQAEWHRILKINQSNTETFEAFAERMWVTFREYSGAEDCNRNHEILLQMLRNNAGPHIQNALAMGGDPPHNTFNAFVEWATKIEQRSKTLKMHTVAATQWVAEGDNNVIICDYCHRPGHKRERCFKLHGAPQSKFKFRKTTGKSLQDHSKTDSVRDRETTNIRDTDVSGLYSDILAALEQIKKQK</sequence>
<comment type="caution">
    <text evidence="2">The sequence shown here is derived from an EMBL/GenBank/DDBJ whole genome shotgun (WGS) entry which is preliminary data.</text>
</comment>
<reference evidence="2 3" key="1">
    <citation type="journal article" date="2021" name="Sci. Rep.">
        <title>Chromosome anchoring in Senegalese sole (Solea senegalensis) reveals sex-associated markers and genome rearrangements in flatfish.</title>
        <authorList>
            <person name="Guerrero-Cozar I."/>
            <person name="Gomez-Garrido J."/>
            <person name="Berbel C."/>
            <person name="Martinez-Blanch J.F."/>
            <person name="Alioto T."/>
            <person name="Claros M.G."/>
            <person name="Gagnaire P.A."/>
            <person name="Manchado M."/>
        </authorList>
    </citation>
    <scope>NUCLEOTIDE SEQUENCE [LARGE SCALE GENOMIC DNA]</scope>
    <source>
        <strain evidence="2">Sse05_10M</strain>
    </source>
</reference>
<dbReference type="AlphaFoldDB" id="A0AAV6T5V7"/>
<evidence type="ECO:0000256" key="1">
    <source>
        <dbReference type="SAM" id="MobiDB-lite"/>
    </source>
</evidence>
<proteinExistence type="predicted"/>
<feature type="region of interest" description="Disordered" evidence="1">
    <location>
        <begin position="426"/>
        <end position="448"/>
    </location>
</feature>
<accession>A0AAV6T5V7</accession>
<dbReference type="Proteomes" id="UP000693946">
    <property type="component" value="Linkage Group LG1"/>
</dbReference>
<evidence type="ECO:0000313" key="2">
    <source>
        <dbReference type="EMBL" id="KAG7524834.1"/>
    </source>
</evidence>
<protein>
    <submittedName>
        <fullName evidence="2">Uncharacterized protein</fullName>
    </submittedName>
</protein>
<gene>
    <name evidence="2" type="ORF">JOB18_017537</name>
</gene>
<feature type="compositionally biased region" description="Basic and acidic residues" evidence="1">
    <location>
        <begin position="434"/>
        <end position="448"/>
    </location>
</feature>
<keyword evidence="3" id="KW-1185">Reference proteome</keyword>